<dbReference type="SMART" id="SM00066">
    <property type="entry name" value="GAL4"/>
    <property type="match status" value="1"/>
</dbReference>
<dbReference type="PROSITE" id="PS50048">
    <property type="entry name" value="ZN2_CY6_FUNGAL_2"/>
    <property type="match status" value="1"/>
</dbReference>
<evidence type="ECO:0000259" key="5">
    <source>
        <dbReference type="PROSITE" id="PS50048"/>
    </source>
</evidence>
<evidence type="ECO:0000313" key="6">
    <source>
        <dbReference type="EMBL" id="KAK0506864.1"/>
    </source>
</evidence>
<dbReference type="InterPro" id="IPR050613">
    <property type="entry name" value="Sec_Metabolite_Reg"/>
</dbReference>
<comment type="subcellular location">
    <subcellularLocation>
        <location evidence="1">Nucleus</location>
    </subcellularLocation>
</comment>
<dbReference type="GO" id="GO:0006351">
    <property type="term" value="P:DNA-templated transcription"/>
    <property type="evidence" value="ECO:0007669"/>
    <property type="project" value="InterPro"/>
</dbReference>
<feature type="domain" description="Zn(2)-C6 fungal-type" evidence="5">
    <location>
        <begin position="22"/>
        <end position="52"/>
    </location>
</feature>
<evidence type="ECO:0000256" key="4">
    <source>
        <dbReference type="SAM" id="MobiDB-lite"/>
    </source>
</evidence>
<comment type="caution">
    <text evidence="6">The sequence shown here is derived from an EMBL/GenBank/DDBJ whole genome shotgun (WGS) entry which is preliminary data.</text>
</comment>
<evidence type="ECO:0000256" key="1">
    <source>
        <dbReference type="ARBA" id="ARBA00004123"/>
    </source>
</evidence>
<keyword evidence="7" id="KW-1185">Reference proteome</keyword>
<evidence type="ECO:0000256" key="3">
    <source>
        <dbReference type="ARBA" id="ARBA00023242"/>
    </source>
</evidence>
<dbReference type="Pfam" id="PF00172">
    <property type="entry name" value="Zn_clus"/>
    <property type="match status" value="1"/>
</dbReference>
<feature type="compositionally biased region" description="Polar residues" evidence="4">
    <location>
        <begin position="647"/>
        <end position="674"/>
    </location>
</feature>
<keyword evidence="3" id="KW-0539">Nucleus</keyword>
<protein>
    <recommendedName>
        <fullName evidence="5">Zn(2)-C6 fungal-type domain-containing protein</fullName>
    </recommendedName>
</protein>
<dbReference type="Pfam" id="PF04082">
    <property type="entry name" value="Fungal_trans"/>
    <property type="match status" value="1"/>
</dbReference>
<accession>A0AA39V162</accession>
<keyword evidence="2" id="KW-0479">Metal-binding</keyword>
<proteinExistence type="predicted"/>
<dbReference type="SMART" id="SM00906">
    <property type="entry name" value="Fungal_trans"/>
    <property type="match status" value="1"/>
</dbReference>
<dbReference type="InterPro" id="IPR001138">
    <property type="entry name" value="Zn2Cys6_DnaBD"/>
</dbReference>
<dbReference type="GO" id="GO:0008270">
    <property type="term" value="F:zinc ion binding"/>
    <property type="evidence" value="ECO:0007669"/>
    <property type="project" value="InterPro"/>
</dbReference>
<name>A0AA39V162_9LECA</name>
<dbReference type="Gene3D" id="4.10.240.10">
    <property type="entry name" value="Zn(2)-C6 fungal-type DNA-binding domain"/>
    <property type="match status" value="1"/>
</dbReference>
<dbReference type="GO" id="GO:0003677">
    <property type="term" value="F:DNA binding"/>
    <property type="evidence" value="ECO:0007669"/>
    <property type="project" value="InterPro"/>
</dbReference>
<dbReference type="AlphaFoldDB" id="A0AA39V162"/>
<feature type="region of interest" description="Disordered" evidence="4">
    <location>
        <begin position="647"/>
        <end position="687"/>
    </location>
</feature>
<dbReference type="GO" id="GO:0005634">
    <property type="term" value="C:nucleus"/>
    <property type="evidence" value="ECO:0007669"/>
    <property type="project" value="UniProtKB-SubCell"/>
</dbReference>
<dbReference type="CDD" id="cd00067">
    <property type="entry name" value="GAL4"/>
    <property type="match status" value="1"/>
</dbReference>
<dbReference type="PANTHER" id="PTHR31001">
    <property type="entry name" value="UNCHARACTERIZED TRANSCRIPTIONAL REGULATORY PROTEIN"/>
    <property type="match status" value="1"/>
</dbReference>
<dbReference type="EMBL" id="JAFEKC020000027">
    <property type="protein sequence ID" value="KAK0506864.1"/>
    <property type="molecule type" value="Genomic_DNA"/>
</dbReference>
<dbReference type="InterPro" id="IPR007219">
    <property type="entry name" value="XnlR_reg_dom"/>
</dbReference>
<dbReference type="PANTHER" id="PTHR31001:SF85">
    <property type="entry name" value="ZN(II)2CYS6 TRANSCRIPTION FACTOR (EUROFUNG)"/>
    <property type="match status" value="1"/>
</dbReference>
<feature type="region of interest" description="Disordered" evidence="4">
    <location>
        <begin position="89"/>
        <end position="135"/>
    </location>
</feature>
<sequence>MEVRLSSPLSTARTQQGSKLNSCTLCQQRKVKCDKRQPTCTTCATHRASCVYAAPAKSQRKKKKLSEEELLDRLNRYESLLETHRISLDGLNHTSETPPNTSIPEPSKTEAISLSEQVVSPEENRSHDQALKPSGKFITDSGKQSFVENGLWNSVSEELQGPVDMLRLYQTSGKNSNQLPAVAPFETFLNAGDLALNNSSAGHYAADLLAMHPNPLIIFRLWQIFLDNVNPLIKIIHAPTIQRGLLDASARLDNISKEWEALMFAIYLSAINSMSADECQAMMGEDKDILFRKYHSAAKSALLRANFTSSLDILLLQTFTLYLLAVRQYHDPNSFWILTGTAVRLGQRIGLHRDGTLIGLSPFDTEIRRRVWWRLIALDAQTAELCGAGLSVAAPRYDSKRPLNVNDSDLSPNMSTLPSEHEGSTEMIFCGSRTEIGLFLRNTKTDSNWVDTGIDKILVDKKDNQLDELQALVEHKYLRFCDPSVPLHLFTKLMGDSTIMALRLMARHPRKYSQGGLEMPRKERDNVFWISMHVLELYNLSMSTKSIRRFLWNVNVQFQWHAFIIIAYELQLRPEDDHSRDAWSKVEELFEYNADVIDNTDTPLHRAVSRLILKAWTIRQSRLRRSKVQLPIPKFIVTLQNQAARKDAASQSNTSYTAPEPTATESTSASQNPMTEPALDENGFLDSLTPTMLADGSPIDWSEWDNVLQHSDFGNGPF</sequence>
<gene>
    <name evidence="6" type="ORF">JMJ35_010718</name>
</gene>
<dbReference type="Proteomes" id="UP001166286">
    <property type="component" value="Unassembled WGS sequence"/>
</dbReference>
<dbReference type="InterPro" id="IPR036864">
    <property type="entry name" value="Zn2-C6_fun-type_DNA-bd_sf"/>
</dbReference>
<organism evidence="6 7">
    <name type="scientific">Cladonia borealis</name>
    <dbReference type="NCBI Taxonomy" id="184061"/>
    <lineage>
        <taxon>Eukaryota</taxon>
        <taxon>Fungi</taxon>
        <taxon>Dikarya</taxon>
        <taxon>Ascomycota</taxon>
        <taxon>Pezizomycotina</taxon>
        <taxon>Lecanoromycetes</taxon>
        <taxon>OSLEUM clade</taxon>
        <taxon>Lecanoromycetidae</taxon>
        <taxon>Lecanorales</taxon>
        <taxon>Lecanorineae</taxon>
        <taxon>Cladoniaceae</taxon>
        <taxon>Cladonia</taxon>
    </lineage>
</organism>
<evidence type="ECO:0000313" key="7">
    <source>
        <dbReference type="Proteomes" id="UP001166286"/>
    </source>
</evidence>
<evidence type="ECO:0000256" key="2">
    <source>
        <dbReference type="ARBA" id="ARBA00022723"/>
    </source>
</evidence>
<feature type="compositionally biased region" description="Polar residues" evidence="4">
    <location>
        <begin position="92"/>
        <end position="118"/>
    </location>
</feature>
<reference evidence="6" key="1">
    <citation type="submission" date="2023-03" db="EMBL/GenBank/DDBJ databases">
        <title>Complete genome of Cladonia borealis.</title>
        <authorList>
            <person name="Park H."/>
        </authorList>
    </citation>
    <scope>NUCLEOTIDE SEQUENCE</scope>
    <source>
        <strain evidence="6">ANT050790</strain>
    </source>
</reference>
<dbReference type="GO" id="GO:0000981">
    <property type="term" value="F:DNA-binding transcription factor activity, RNA polymerase II-specific"/>
    <property type="evidence" value="ECO:0007669"/>
    <property type="project" value="InterPro"/>
</dbReference>
<dbReference type="SUPFAM" id="SSF57701">
    <property type="entry name" value="Zn2/Cys6 DNA-binding domain"/>
    <property type="match status" value="1"/>
</dbReference>
<dbReference type="CDD" id="cd12148">
    <property type="entry name" value="fungal_TF_MHR"/>
    <property type="match status" value="1"/>
</dbReference>